<keyword evidence="1 3" id="KW-0378">Hydrolase</keyword>
<dbReference type="InterPro" id="IPR001279">
    <property type="entry name" value="Metallo-B-lactamas"/>
</dbReference>
<gene>
    <name evidence="3" type="ORF">CSO01_27110</name>
</gene>
<accession>A0A512PFM8</accession>
<dbReference type="PANTHER" id="PTHR43546:SF9">
    <property type="entry name" value="L-ASCORBATE-6-PHOSPHATE LACTONASE ULAG-RELATED"/>
    <property type="match status" value="1"/>
</dbReference>
<name>A0A512PFM8_9CELL</name>
<evidence type="ECO:0000313" key="4">
    <source>
        <dbReference type="Proteomes" id="UP000321798"/>
    </source>
</evidence>
<proteinExistence type="predicted"/>
<dbReference type="GO" id="GO:0016787">
    <property type="term" value="F:hydrolase activity"/>
    <property type="evidence" value="ECO:0007669"/>
    <property type="project" value="UniProtKB-KW"/>
</dbReference>
<dbReference type="OrthoDB" id="3204284at2"/>
<dbReference type="AlphaFoldDB" id="A0A512PFM8"/>
<evidence type="ECO:0000256" key="1">
    <source>
        <dbReference type="ARBA" id="ARBA00022801"/>
    </source>
</evidence>
<evidence type="ECO:0000313" key="3">
    <source>
        <dbReference type="EMBL" id="GEP69996.1"/>
    </source>
</evidence>
<dbReference type="SUPFAM" id="SSF56281">
    <property type="entry name" value="Metallo-hydrolase/oxidoreductase"/>
    <property type="match status" value="1"/>
</dbReference>
<dbReference type="EMBL" id="BKAL01000010">
    <property type="protein sequence ID" value="GEP69996.1"/>
    <property type="molecule type" value="Genomic_DNA"/>
</dbReference>
<organism evidence="3 4">
    <name type="scientific">Cellulomonas soli</name>
    <dbReference type="NCBI Taxonomy" id="931535"/>
    <lineage>
        <taxon>Bacteria</taxon>
        <taxon>Bacillati</taxon>
        <taxon>Actinomycetota</taxon>
        <taxon>Actinomycetes</taxon>
        <taxon>Micrococcales</taxon>
        <taxon>Cellulomonadaceae</taxon>
        <taxon>Cellulomonas</taxon>
    </lineage>
</organism>
<sequence>MTTSFTATLIGGPTLRFTYAGRTLLTDPTFDDPGEHPGPVTLRKTTPPALPADEVGPVDVVLLSHDQHADNLDVAGRAFLARVPLVLSTPLAASRVEGVVGLEPWQRTTLPAVPGRPSVQVTAVPAQHGPVGCEPVSGPVTGFVLQAEGEPTVYVSGDNASVEVVGAIAARFDDVRVAVLFVGAANVGRFGEHPVTLDAVRALAVARLLPQAVIVPVHAEGWAHFTESTDELTRAFAGTQEAPRLHVLSRGVQVSLSR</sequence>
<comment type="caution">
    <text evidence="3">The sequence shown here is derived from an EMBL/GenBank/DDBJ whole genome shotgun (WGS) entry which is preliminary data.</text>
</comment>
<keyword evidence="4" id="KW-1185">Reference proteome</keyword>
<evidence type="ECO:0000259" key="2">
    <source>
        <dbReference type="Pfam" id="PF12706"/>
    </source>
</evidence>
<dbReference type="RefSeq" id="WP_146953791.1">
    <property type="nucleotide sequence ID" value="NZ_BAABBJ010000002.1"/>
</dbReference>
<dbReference type="Proteomes" id="UP000321798">
    <property type="component" value="Unassembled WGS sequence"/>
</dbReference>
<feature type="domain" description="Metallo-beta-lactamase" evidence="2">
    <location>
        <begin position="22"/>
        <end position="218"/>
    </location>
</feature>
<reference evidence="3 4" key="1">
    <citation type="submission" date="2019-07" db="EMBL/GenBank/DDBJ databases">
        <title>Whole genome shotgun sequence of Cellulomonas soli NBRC 109434.</title>
        <authorList>
            <person name="Hosoyama A."/>
            <person name="Uohara A."/>
            <person name="Ohji S."/>
            <person name="Ichikawa N."/>
        </authorList>
    </citation>
    <scope>NUCLEOTIDE SEQUENCE [LARGE SCALE GENOMIC DNA]</scope>
    <source>
        <strain evidence="3 4">NBRC 109434</strain>
    </source>
</reference>
<protein>
    <submittedName>
        <fullName evidence="3">MBL fold metallo-hydrolase</fullName>
    </submittedName>
</protein>
<dbReference type="InterPro" id="IPR050114">
    <property type="entry name" value="UPF0173_UPF0282_UlaG_hydrolase"/>
</dbReference>
<dbReference type="PANTHER" id="PTHR43546">
    <property type="entry name" value="UPF0173 METAL-DEPENDENT HYDROLASE MJ1163-RELATED"/>
    <property type="match status" value="1"/>
</dbReference>
<dbReference type="InterPro" id="IPR036866">
    <property type="entry name" value="RibonucZ/Hydroxyglut_hydro"/>
</dbReference>
<dbReference type="Gene3D" id="3.60.15.10">
    <property type="entry name" value="Ribonuclease Z/Hydroxyacylglutathione hydrolase-like"/>
    <property type="match status" value="1"/>
</dbReference>
<dbReference type="Pfam" id="PF12706">
    <property type="entry name" value="Lactamase_B_2"/>
    <property type="match status" value="1"/>
</dbReference>